<dbReference type="AlphaFoldDB" id="A0AAE7SYH6"/>
<dbReference type="InterPro" id="IPR003141">
    <property type="entry name" value="Pol/His_phosphatase_N"/>
</dbReference>
<dbReference type="InterPro" id="IPR052018">
    <property type="entry name" value="PHP_domain"/>
</dbReference>
<dbReference type="PANTHER" id="PTHR42924">
    <property type="entry name" value="EXONUCLEASE"/>
    <property type="match status" value="1"/>
</dbReference>
<evidence type="ECO:0000256" key="1">
    <source>
        <dbReference type="SAM" id="Coils"/>
    </source>
</evidence>
<evidence type="ECO:0000313" key="3">
    <source>
        <dbReference type="EMBL" id="QOD67369.1"/>
    </source>
</evidence>
<name>A0AAE7SYH6_9BACT</name>
<dbReference type="PANTHER" id="PTHR42924:SF3">
    <property type="entry name" value="POLYMERASE_HISTIDINOL PHOSPHATASE N-TERMINAL DOMAIN-CONTAINING PROTEIN"/>
    <property type="match status" value="1"/>
</dbReference>
<dbReference type="Gene3D" id="3.40.50.300">
    <property type="entry name" value="P-loop containing nucleotide triphosphate hydrolases"/>
    <property type="match status" value="2"/>
</dbReference>
<dbReference type="KEGG" id="coy:HF329_05305"/>
<organism evidence="3 4">
    <name type="scientific">Chitinophaga oryzae</name>
    <dbReference type="NCBI Taxonomy" id="2725414"/>
    <lineage>
        <taxon>Bacteria</taxon>
        <taxon>Pseudomonadati</taxon>
        <taxon>Bacteroidota</taxon>
        <taxon>Chitinophagia</taxon>
        <taxon>Chitinophagales</taxon>
        <taxon>Chitinophagaceae</taxon>
        <taxon>Chitinophaga</taxon>
    </lineage>
</organism>
<keyword evidence="1" id="KW-0175">Coiled coil</keyword>
<dbReference type="RefSeq" id="WP_192023252.1">
    <property type="nucleotide sequence ID" value="NZ_CP051205.1"/>
</dbReference>
<dbReference type="SMART" id="SM00481">
    <property type="entry name" value="POLIIIAc"/>
    <property type="match status" value="1"/>
</dbReference>
<dbReference type="SUPFAM" id="SSF52540">
    <property type="entry name" value="P-loop containing nucleoside triphosphate hydrolases"/>
    <property type="match status" value="1"/>
</dbReference>
<gene>
    <name evidence="3" type="ORF">HF329_05305</name>
</gene>
<feature type="domain" description="Polymerase/histidinol phosphatase N-terminal" evidence="2">
    <location>
        <begin position="12"/>
        <end position="83"/>
    </location>
</feature>
<sequence length="943" mass="107470">MQTNRGSEWRKWDLHFHTPSSYDYQDKSVTNEQIITTLKTNGISVVAITDHHIIDITRIRALQALGAREGIAVLPGIEFLSESRGKEPVHFIGIFSENAPLDYIWTQLQGTTEVREILGLGKAPNEVYCPLSATIREIKKLGGIVTIHAGTKSNTIENITNSLPHGIAEKEAIASLVDIYELGKEEDAVGYRKVVMPILQKKIGKTIPLIICSDNHNANKYKIKQNLWLKAQPSFEGLKQILYEPEQRVKIQFEKPDFKEDRLVIDQVQFVGCGNRFTPFTIKLNENLNVIIGGKSSGKSILLYNIAKTLLADKDFFVREKIENKYNFGGEHPDYNFQITTKGGFSQYLNRDISDNSIIPEIKYIPQNYLVKLAEPDENRKGADLNTIVRDLIKEDQESGNKYRDFVNKAKTNDRKREIIIDAYFDIKSKIGDLEGQLKTKPNKEILEKNIESNLQKLEEINKSIGLTNDQIDEYNKLQESARAAKADTVKINSDFKKILEFNSEVAEILENLEAKKNLVDTSLEHEGIRKIFNSGYSFIEHSIKELAEFKSLFEFVKDKDGGSVFTKKSDLSALVANGKEALSAAEEKLIPFQKGDELKKQNEILNQSIANDKAALSEIEQLYKEISENKKALLAEKNKIFSLFLDNYKEYLSIIEQLKLRTVDLEKDGLKITGHVKFNFPLLRKSILDMSDGRTASYTRFRLFDFEREGTADFEITQLVEDIRSVFDSLIEKRDYVLNRKAVEVNAVKALFTDHFFDFWEIEYKNDKLGTMSTGKASFVILMLIIGLSKSKAPILIDQPEDNLDNRSISSDLVEYLRNKKLERQIILVTHNPNIVVNADAENIIVANQKGQGEVESNSPYQFDYTNGALEDSLPMDVTEQDLLKSMGIREHIAEIVEGGKEAFKKREEKYGFNESLPYKALMQKILLSKDDIEHFELENYS</sequence>
<proteinExistence type="predicted"/>
<dbReference type="EMBL" id="CP051205">
    <property type="protein sequence ID" value="QOD67369.1"/>
    <property type="molecule type" value="Genomic_DNA"/>
</dbReference>
<dbReference type="InterPro" id="IPR027417">
    <property type="entry name" value="P-loop_NTPase"/>
</dbReference>
<dbReference type="InterPro" id="IPR016195">
    <property type="entry name" value="Pol/histidinol_Pase-like"/>
</dbReference>
<dbReference type="Gene3D" id="3.20.20.140">
    <property type="entry name" value="Metal-dependent hydrolases"/>
    <property type="match status" value="1"/>
</dbReference>
<evidence type="ECO:0000259" key="2">
    <source>
        <dbReference type="SMART" id="SM00481"/>
    </source>
</evidence>
<dbReference type="Proteomes" id="UP000502421">
    <property type="component" value="Chromosome"/>
</dbReference>
<dbReference type="NCBIfam" id="NF045780">
    <property type="entry name" value="TrlF_fam_ATP"/>
    <property type="match status" value="1"/>
</dbReference>
<evidence type="ECO:0000313" key="4">
    <source>
        <dbReference type="Proteomes" id="UP000502421"/>
    </source>
</evidence>
<dbReference type="SUPFAM" id="SSF89550">
    <property type="entry name" value="PHP domain-like"/>
    <property type="match status" value="1"/>
</dbReference>
<reference evidence="4" key="1">
    <citation type="submission" date="2020-04" db="EMBL/GenBank/DDBJ databases">
        <authorList>
            <person name="Kittiwongwattana C."/>
        </authorList>
    </citation>
    <scope>NUCLEOTIDE SEQUENCE [LARGE SCALE GENOMIC DNA]</scope>
    <source>
        <strain evidence="4">1310</strain>
    </source>
</reference>
<feature type="coiled-coil region" evidence="1">
    <location>
        <begin position="610"/>
        <end position="637"/>
    </location>
</feature>
<dbReference type="InterPro" id="IPR054787">
    <property type="entry name" value="TrlF_ATPase"/>
</dbReference>
<protein>
    <recommendedName>
        <fullName evidence="2">Polymerase/histidinol phosphatase N-terminal domain-containing protein</fullName>
    </recommendedName>
</protein>
<dbReference type="GO" id="GO:0035312">
    <property type="term" value="F:5'-3' DNA exonuclease activity"/>
    <property type="evidence" value="ECO:0007669"/>
    <property type="project" value="TreeGrafter"/>
</dbReference>
<accession>A0AAE7SYH6</accession>
<dbReference type="GO" id="GO:0004534">
    <property type="term" value="F:5'-3' RNA exonuclease activity"/>
    <property type="evidence" value="ECO:0007669"/>
    <property type="project" value="TreeGrafter"/>
</dbReference>